<dbReference type="Proteomes" id="UP000320876">
    <property type="component" value="Unassembled WGS sequence"/>
</dbReference>
<comment type="caution">
    <text evidence="3">The sequence shown here is derived from an EMBL/GenBank/DDBJ whole genome shotgun (WGS) entry which is preliminary data.</text>
</comment>
<evidence type="ECO:0000256" key="1">
    <source>
        <dbReference type="SAM" id="MobiDB-lite"/>
    </source>
</evidence>
<evidence type="ECO:0000259" key="2">
    <source>
        <dbReference type="Pfam" id="PF11350"/>
    </source>
</evidence>
<proteinExistence type="predicted"/>
<feature type="compositionally biased region" description="Basic and acidic residues" evidence="1">
    <location>
        <begin position="25"/>
        <end position="34"/>
    </location>
</feature>
<accession>A0A542DP48</accession>
<dbReference type="Pfam" id="PF11350">
    <property type="entry name" value="DUF3152"/>
    <property type="match status" value="1"/>
</dbReference>
<reference evidence="3 4" key="1">
    <citation type="submission" date="2019-06" db="EMBL/GenBank/DDBJ databases">
        <title>Sequencing the genomes of 1000 actinobacteria strains.</title>
        <authorList>
            <person name="Klenk H.-P."/>
        </authorList>
    </citation>
    <scope>NUCLEOTIDE SEQUENCE [LARGE SCALE GENOMIC DNA]</scope>
    <source>
        <strain evidence="3 4">DSM 45679</strain>
    </source>
</reference>
<name>A0A542DP48_AMYCI</name>
<organism evidence="3 4">
    <name type="scientific">Amycolatopsis cihanbeyliensis</name>
    <dbReference type="NCBI Taxonomy" id="1128664"/>
    <lineage>
        <taxon>Bacteria</taxon>
        <taxon>Bacillati</taxon>
        <taxon>Actinomycetota</taxon>
        <taxon>Actinomycetes</taxon>
        <taxon>Pseudonocardiales</taxon>
        <taxon>Pseudonocardiaceae</taxon>
        <taxon>Amycolatopsis</taxon>
    </lineage>
</organism>
<feature type="compositionally biased region" description="Basic and acidic residues" evidence="1">
    <location>
        <begin position="80"/>
        <end position="90"/>
    </location>
</feature>
<dbReference type="SUPFAM" id="SSF55486">
    <property type="entry name" value="Metalloproteases ('zincins'), catalytic domain"/>
    <property type="match status" value="1"/>
</dbReference>
<sequence length="388" mass="41609">MKSACDPPVAESCAASVWQPGSVDRVTHGARGDGQRAQSAPLPRRSPRSEQSTASSFDDRYRPGLRRTTAEPLRASWRPKATEEDATKRGEPRRRSKLSKAVRTYGWRVYALPVLLVLTALVVYDTANSGGGAPAEQQSAEGVSATGGGEPVVTENRAEPVGLDIPTAELPEGGDYTQAGKGTWHVVPVPEGRGEKVGTGGELYTYAVAVEDGIDPASYAGDDSFANSVEATLSDPRSWVGSDEISVQRVDNTDPPPDFTVSLTSPETTHRPDMCGFTIKYESSCNLSLKKRVVINLARWVRGGKAFNGAMTEYRQYAINHEVGHAFGNGHEGCPANDELAPVMMQQTFGVSNDYVADLNKVDPSNYSAVPADGKVCQPNAWPNPQAE</sequence>
<dbReference type="EMBL" id="VFML01000001">
    <property type="protein sequence ID" value="TQJ04883.1"/>
    <property type="molecule type" value="Genomic_DNA"/>
</dbReference>
<protein>
    <submittedName>
        <fullName evidence="3">Uncharacterized protein DUF3152</fullName>
    </submittedName>
</protein>
<evidence type="ECO:0000313" key="4">
    <source>
        <dbReference type="Proteomes" id="UP000320876"/>
    </source>
</evidence>
<dbReference type="InterPro" id="IPR022603">
    <property type="entry name" value="DUF3152"/>
</dbReference>
<feature type="region of interest" description="Disordered" evidence="1">
    <location>
        <begin position="130"/>
        <end position="154"/>
    </location>
</feature>
<feature type="region of interest" description="Disordered" evidence="1">
    <location>
        <begin position="1"/>
        <end position="98"/>
    </location>
</feature>
<feature type="domain" description="DUF3152" evidence="2">
    <location>
        <begin position="170"/>
        <end position="385"/>
    </location>
</feature>
<dbReference type="AlphaFoldDB" id="A0A542DP48"/>
<keyword evidence="4" id="KW-1185">Reference proteome</keyword>
<evidence type="ECO:0000313" key="3">
    <source>
        <dbReference type="EMBL" id="TQJ04883.1"/>
    </source>
</evidence>
<gene>
    <name evidence="3" type="ORF">FB471_4693</name>
</gene>